<accession>A0A4Z2GPC7</accession>
<dbReference type="Proteomes" id="UP000314294">
    <property type="component" value="Unassembled WGS sequence"/>
</dbReference>
<dbReference type="EMBL" id="SRLO01000478">
    <property type="protein sequence ID" value="TNN54673.1"/>
    <property type="molecule type" value="Genomic_DNA"/>
</dbReference>
<organism evidence="2 3">
    <name type="scientific">Liparis tanakae</name>
    <name type="common">Tanaka's snailfish</name>
    <dbReference type="NCBI Taxonomy" id="230148"/>
    <lineage>
        <taxon>Eukaryota</taxon>
        <taxon>Metazoa</taxon>
        <taxon>Chordata</taxon>
        <taxon>Craniata</taxon>
        <taxon>Vertebrata</taxon>
        <taxon>Euteleostomi</taxon>
        <taxon>Actinopterygii</taxon>
        <taxon>Neopterygii</taxon>
        <taxon>Teleostei</taxon>
        <taxon>Neoteleostei</taxon>
        <taxon>Acanthomorphata</taxon>
        <taxon>Eupercaria</taxon>
        <taxon>Perciformes</taxon>
        <taxon>Cottioidei</taxon>
        <taxon>Cottales</taxon>
        <taxon>Liparidae</taxon>
        <taxon>Liparis</taxon>
    </lineage>
</organism>
<name>A0A4Z2GPC7_9TELE</name>
<gene>
    <name evidence="2" type="ORF">EYF80_035155</name>
</gene>
<comment type="caution">
    <text evidence="2">The sequence shown here is derived from an EMBL/GenBank/DDBJ whole genome shotgun (WGS) entry which is preliminary data.</text>
</comment>
<keyword evidence="3" id="KW-1185">Reference proteome</keyword>
<evidence type="ECO:0000313" key="3">
    <source>
        <dbReference type="Proteomes" id="UP000314294"/>
    </source>
</evidence>
<sequence>MSDNAGETLLTCPALNGRHLLLALRLSLLQPGAAGRALARPSPGPAPPAVPLCGAPSSSN</sequence>
<dbReference type="AlphaFoldDB" id="A0A4Z2GPC7"/>
<feature type="region of interest" description="Disordered" evidence="1">
    <location>
        <begin position="35"/>
        <end position="60"/>
    </location>
</feature>
<evidence type="ECO:0000256" key="1">
    <source>
        <dbReference type="SAM" id="MobiDB-lite"/>
    </source>
</evidence>
<reference evidence="2 3" key="1">
    <citation type="submission" date="2019-03" db="EMBL/GenBank/DDBJ databases">
        <title>First draft genome of Liparis tanakae, snailfish: a comprehensive survey of snailfish specific genes.</title>
        <authorList>
            <person name="Kim W."/>
            <person name="Song I."/>
            <person name="Jeong J.-H."/>
            <person name="Kim D."/>
            <person name="Kim S."/>
            <person name="Ryu S."/>
            <person name="Song J.Y."/>
            <person name="Lee S.K."/>
        </authorList>
    </citation>
    <scope>NUCLEOTIDE SEQUENCE [LARGE SCALE GENOMIC DNA]</scope>
    <source>
        <tissue evidence="2">Muscle</tissue>
    </source>
</reference>
<evidence type="ECO:0000313" key="2">
    <source>
        <dbReference type="EMBL" id="TNN54673.1"/>
    </source>
</evidence>
<protein>
    <submittedName>
        <fullName evidence="2">Uncharacterized protein</fullName>
    </submittedName>
</protein>
<proteinExistence type="predicted"/>
<feature type="compositionally biased region" description="Low complexity" evidence="1">
    <location>
        <begin position="51"/>
        <end position="60"/>
    </location>
</feature>